<accession>A0A822ZDH6</accession>
<evidence type="ECO:0000256" key="1">
    <source>
        <dbReference type="SAM" id="MobiDB-lite"/>
    </source>
</evidence>
<sequence>MGVDSGPGQVQRCASGNDQLKVSNSLAGDMDSVGDAYPPLFSFASINSSGTSVHLFSGTNNSTGPFTGVPDPELYLCEPMVAKKGNGKEGEKDEGNNIIMGRKEGRGRNQEQEKGQKRIVERRMKLL</sequence>
<dbReference type="Proteomes" id="UP000607653">
    <property type="component" value="Unassembled WGS sequence"/>
</dbReference>
<proteinExistence type="predicted"/>
<feature type="region of interest" description="Disordered" evidence="1">
    <location>
        <begin position="84"/>
        <end position="127"/>
    </location>
</feature>
<gene>
    <name evidence="2" type="ORF">HUJ06_015842</name>
</gene>
<dbReference type="EMBL" id="DUZY01000005">
    <property type="protein sequence ID" value="DAD41519.1"/>
    <property type="molecule type" value="Genomic_DNA"/>
</dbReference>
<feature type="compositionally biased region" description="Basic and acidic residues" evidence="1">
    <location>
        <begin position="86"/>
        <end position="127"/>
    </location>
</feature>
<evidence type="ECO:0000313" key="2">
    <source>
        <dbReference type="EMBL" id="DAD41519.1"/>
    </source>
</evidence>
<comment type="caution">
    <text evidence="2">The sequence shown here is derived from an EMBL/GenBank/DDBJ whole genome shotgun (WGS) entry which is preliminary data.</text>
</comment>
<protein>
    <submittedName>
        <fullName evidence="2">Uncharacterized protein</fullName>
    </submittedName>
</protein>
<evidence type="ECO:0000313" key="3">
    <source>
        <dbReference type="Proteomes" id="UP000607653"/>
    </source>
</evidence>
<name>A0A822ZDH6_NELNU</name>
<organism evidence="2 3">
    <name type="scientific">Nelumbo nucifera</name>
    <name type="common">Sacred lotus</name>
    <dbReference type="NCBI Taxonomy" id="4432"/>
    <lineage>
        <taxon>Eukaryota</taxon>
        <taxon>Viridiplantae</taxon>
        <taxon>Streptophyta</taxon>
        <taxon>Embryophyta</taxon>
        <taxon>Tracheophyta</taxon>
        <taxon>Spermatophyta</taxon>
        <taxon>Magnoliopsida</taxon>
        <taxon>Proteales</taxon>
        <taxon>Nelumbonaceae</taxon>
        <taxon>Nelumbo</taxon>
    </lineage>
</organism>
<dbReference type="AlphaFoldDB" id="A0A822ZDH6"/>
<reference evidence="2 3" key="1">
    <citation type="journal article" date="2020" name="Mol. Biol. Evol.">
        <title>Distinct Expression and Methylation Patterns for Genes with Different Fates following a Single Whole-Genome Duplication in Flowering Plants.</title>
        <authorList>
            <person name="Shi T."/>
            <person name="Rahmani R.S."/>
            <person name="Gugger P.F."/>
            <person name="Wang M."/>
            <person name="Li H."/>
            <person name="Zhang Y."/>
            <person name="Li Z."/>
            <person name="Wang Q."/>
            <person name="Van de Peer Y."/>
            <person name="Marchal K."/>
            <person name="Chen J."/>
        </authorList>
    </citation>
    <scope>NUCLEOTIDE SEQUENCE [LARGE SCALE GENOMIC DNA]</scope>
    <source>
        <tissue evidence="2">Leaf</tissue>
    </source>
</reference>
<keyword evidence="3" id="KW-1185">Reference proteome</keyword>